<reference evidence="1" key="1">
    <citation type="submission" date="2020-04" db="EMBL/GenBank/DDBJ databases">
        <authorList>
            <person name="Chiriac C."/>
            <person name="Salcher M."/>
            <person name="Ghai R."/>
            <person name="Kavagutti S V."/>
        </authorList>
    </citation>
    <scope>NUCLEOTIDE SEQUENCE</scope>
</reference>
<protein>
    <submittedName>
        <fullName evidence="1">Uncharacterized protein</fullName>
    </submittedName>
</protein>
<gene>
    <name evidence="1" type="ORF">UFOVP412_31</name>
</gene>
<sequence length="68" mass="7403">MNAAFASGSFSTASFSIEAFSFDVVEKKGGSANGDWDLQAARKRRLAFRDQQDILDIATILGFVIDDL</sequence>
<name>A0A6J5M2H9_9CAUD</name>
<organism evidence="1">
    <name type="scientific">uncultured Caudovirales phage</name>
    <dbReference type="NCBI Taxonomy" id="2100421"/>
    <lineage>
        <taxon>Viruses</taxon>
        <taxon>Duplodnaviria</taxon>
        <taxon>Heunggongvirae</taxon>
        <taxon>Uroviricota</taxon>
        <taxon>Caudoviricetes</taxon>
        <taxon>Peduoviridae</taxon>
        <taxon>Maltschvirus</taxon>
        <taxon>Maltschvirus maltsch</taxon>
    </lineage>
</organism>
<evidence type="ECO:0000313" key="1">
    <source>
        <dbReference type="EMBL" id="CAB4141135.1"/>
    </source>
</evidence>
<dbReference type="EMBL" id="LR796387">
    <property type="protein sequence ID" value="CAB4141135.1"/>
    <property type="molecule type" value="Genomic_DNA"/>
</dbReference>
<proteinExistence type="predicted"/>
<accession>A0A6J5M2H9</accession>